<reference evidence="2" key="2">
    <citation type="journal article" date="2015" name="Fish Shellfish Immunol.">
        <title>Early steps in the European eel (Anguilla anguilla)-Vibrio vulnificus interaction in the gills: Role of the RtxA13 toxin.</title>
        <authorList>
            <person name="Callol A."/>
            <person name="Pajuelo D."/>
            <person name="Ebbesson L."/>
            <person name="Teles M."/>
            <person name="MacKenzie S."/>
            <person name="Amaro C."/>
        </authorList>
    </citation>
    <scope>NUCLEOTIDE SEQUENCE</scope>
</reference>
<protein>
    <submittedName>
        <fullName evidence="2">Uncharacterized protein</fullName>
    </submittedName>
</protein>
<dbReference type="AlphaFoldDB" id="A0A0E9QKY0"/>
<evidence type="ECO:0000313" key="2">
    <source>
        <dbReference type="EMBL" id="JAH17005.1"/>
    </source>
</evidence>
<name>A0A0E9QKY0_ANGAN</name>
<feature type="region of interest" description="Disordered" evidence="1">
    <location>
        <begin position="1"/>
        <end position="23"/>
    </location>
</feature>
<reference evidence="2" key="1">
    <citation type="submission" date="2014-11" db="EMBL/GenBank/DDBJ databases">
        <authorList>
            <person name="Amaro Gonzalez C."/>
        </authorList>
    </citation>
    <scope>NUCLEOTIDE SEQUENCE</scope>
</reference>
<dbReference type="EMBL" id="GBXM01091572">
    <property type="protein sequence ID" value="JAH17005.1"/>
    <property type="molecule type" value="Transcribed_RNA"/>
</dbReference>
<accession>A0A0E9QKY0</accession>
<proteinExistence type="predicted"/>
<organism evidence="2">
    <name type="scientific">Anguilla anguilla</name>
    <name type="common">European freshwater eel</name>
    <name type="synonym">Muraena anguilla</name>
    <dbReference type="NCBI Taxonomy" id="7936"/>
    <lineage>
        <taxon>Eukaryota</taxon>
        <taxon>Metazoa</taxon>
        <taxon>Chordata</taxon>
        <taxon>Craniata</taxon>
        <taxon>Vertebrata</taxon>
        <taxon>Euteleostomi</taxon>
        <taxon>Actinopterygii</taxon>
        <taxon>Neopterygii</taxon>
        <taxon>Teleostei</taxon>
        <taxon>Anguilliformes</taxon>
        <taxon>Anguillidae</taxon>
        <taxon>Anguilla</taxon>
    </lineage>
</organism>
<evidence type="ECO:0000256" key="1">
    <source>
        <dbReference type="SAM" id="MobiDB-lite"/>
    </source>
</evidence>
<sequence>MKRKNPCSDAPISSIKPSQESGGWYRSEGWANSILMPIILDTRCPHTFGHVV</sequence>